<dbReference type="EMBL" id="CM000142">
    <property type="protein sequence ID" value="EEE64516.1"/>
    <property type="molecule type" value="Genomic_DNA"/>
</dbReference>
<sequence length="271" mass="28785">MYRHQPSILSPPTYGKNIRRKTEGEPCTRKLGNHIPTGGRRRPARGSPSSPPLRRTCRGCAGAGRRGHAARPGGRGTQGRSRRGRRAAVAAHGLVSALAAGGRLSKLRSAVRAVVGRGGRRAGATDLGVGGEQGSVEGTGDHLRRNAAAAQGVRRDAPVQLPRAATWTCRLCSTGSCPRAGWPRPKDMMVRKVFVLSDMELDAGAWRSQDELNTIRCKFAAKGLSAPEVVFWNVGAPASTPVVEPQENAGGGERLLKCWIDRLNVCIPLGA</sequence>
<reference evidence="3" key="2">
    <citation type="submission" date="2008-12" db="EMBL/GenBank/DDBJ databases">
        <title>Improved gene annotation of the rice (Oryza sativa) genomes.</title>
        <authorList>
            <person name="Wang J."/>
            <person name="Li R."/>
            <person name="Fan W."/>
            <person name="Huang Q."/>
            <person name="Zhang J."/>
            <person name="Zhou Y."/>
            <person name="Hu Y."/>
            <person name="Zi S."/>
            <person name="Li J."/>
            <person name="Ni P."/>
            <person name="Zheng H."/>
            <person name="Zhang Y."/>
            <person name="Zhao M."/>
            <person name="Hao Q."/>
            <person name="McDermott J."/>
            <person name="Samudrala R."/>
            <person name="Kristiansen K."/>
            <person name="Wong G.K.-S."/>
        </authorList>
    </citation>
    <scope>NUCLEOTIDE SEQUENCE</scope>
</reference>
<reference evidence="3" key="1">
    <citation type="journal article" date="2005" name="PLoS Biol.">
        <title>The genomes of Oryza sativa: a history of duplications.</title>
        <authorList>
            <person name="Yu J."/>
            <person name="Wang J."/>
            <person name="Lin W."/>
            <person name="Li S."/>
            <person name="Li H."/>
            <person name="Zhou J."/>
            <person name="Ni P."/>
            <person name="Dong W."/>
            <person name="Hu S."/>
            <person name="Zeng C."/>
            <person name="Zhang J."/>
            <person name="Zhang Y."/>
            <person name="Li R."/>
            <person name="Xu Z."/>
            <person name="Li S."/>
            <person name="Li X."/>
            <person name="Zheng H."/>
            <person name="Cong L."/>
            <person name="Lin L."/>
            <person name="Yin J."/>
            <person name="Geng J."/>
            <person name="Li G."/>
            <person name="Shi J."/>
            <person name="Liu J."/>
            <person name="Lv H."/>
            <person name="Li J."/>
            <person name="Wang J."/>
            <person name="Deng Y."/>
            <person name="Ran L."/>
            <person name="Shi X."/>
            <person name="Wang X."/>
            <person name="Wu Q."/>
            <person name="Li C."/>
            <person name="Ren X."/>
            <person name="Wang J."/>
            <person name="Wang X."/>
            <person name="Li D."/>
            <person name="Liu D."/>
            <person name="Zhang X."/>
            <person name="Ji Z."/>
            <person name="Zhao W."/>
            <person name="Sun Y."/>
            <person name="Zhang Z."/>
            <person name="Bao J."/>
            <person name="Han Y."/>
            <person name="Dong L."/>
            <person name="Ji J."/>
            <person name="Chen P."/>
            <person name="Wu S."/>
            <person name="Liu J."/>
            <person name="Xiao Y."/>
            <person name="Bu D."/>
            <person name="Tan J."/>
            <person name="Yang L."/>
            <person name="Ye C."/>
            <person name="Zhang J."/>
            <person name="Xu J."/>
            <person name="Zhou Y."/>
            <person name="Yu Y."/>
            <person name="Zhang B."/>
            <person name="Zhuang S."/>
            <person name="Wei H."/>
            <person name="Liu B."/>
            <person name="Lei M."/>
            <person name="Yu H."/>
            <person name="Li Y."/>
            <person name="Xu H."/>
            <person name="Wei S."/>
            <person name="He X."/>
            <person name="Fang L."/>
            <person name="Zhang Z."/>
            <person name="Zhang Y."/>
            <person name="Huang X."/>
            <person name="Su Z."/>
            <person name="Tong W."/>
            <person name="Li J."/>
            <person name="Tong Z."/>
            <person name="Li S."/>
            <person name="Ye J."/>
            <person name="Wang L."/>
            <person name="Fang L."/>
            <person name="Lei T."/>
            <person name="Chen C."/>
            <person name="Chen H."/>
            <person name="Xu Z."/>
            <person name="Li H."/>
            <person name="Huang H."/>
            <person name="Zhang F."/>
            <person name="Xu H."/>
            <person name="Li N."/>
            <person name="Zhao C."/>
            <person name="Li S."/>
            <person name="Dong L."/>
            <person name="Huang Y."/>
            <person name="Li L."/>
            <person name="Xi Y."/>
            <person name="Qi Q."/>
            <person name="Li W."/>
            <person name="Zhang B."/>
            <person name="Hu W."/>
            <person name="Zhang Y."/>
            <person name="Tian X."/>
            <person name="Jiao Y."/>
            <person name="Liang X."/>
            <person name="Jin J."/>
            <person name="Gao L."/>
            <person name="Zheng W."/>
            <person name="Hao B."/>
            <person name="Liu S."/>
            <person name="Wang W."/>
            <person name="Yuan L."/>
            <person name="Cao M."/>
            <person name="McDermott J."/>
            <person name="Samudrala R."/>
            <person name="Wang J."/>
            <person name="Wong G.K."/>
            <person name="Yang H."/>
        </authorList>
    </citation>
    <scope>NUCLEOTIDE SEQUENCE [LARGE SCALE GENOMIC DNA]</scope>
</reference>
<dbReference type="InterPro" id="IPR056690">
    <property type="entry name" value="DUF7788"/>
</dbReference>
<evidence type="ECO:0000256" key="1">
    <source>
        <dbReference type="SAM" id="MobiDB-lite"/>
    </source>
</evidence>
<feature type="region of interest" description="Disordered" evidence="1">
    <location>
        <begin position="1"/>
        <end position="87"/>
    </location>
</feature>
<evidence type="ECO:0000259" key="2">
    <source>
        <dbReference type="Pfam" id="PF25043"/>
    </source>
</evidence>
<gene>
    <name evidence="3" type="ORF">OsJ_19367</name>
</gene>
<dbReference type="AlphaFoldDB" id="B9FLC7"/>
<dbReference type="Proteomes" id="UP000007752">
    <property type="component" value="Chromosome 5"/>
</dbReference>
<accession>B9FLC7</accession>
<evidence type="ECO:0000313" key="3">
    <source>
        <dbReference type="EMBL" id="EEE64516.1"/>
    </source>
</evidence>
<dbReference type="Pfam" id="PF25043">
    <property type="entry name" value="DUF7788"/>
    <property type="match status" value="1"/>
</dbReference>
<organism evidence="3">
    <name type="scientific">Oryza sativa subsp. japonica</name>
    <name type="common">Rice</name>
    <dbReference type="NCBI Taxonomy" id="39947"/>
    <lineage>
        <taxon>Eukaryota</taxon>
        <taxon>Viridiplantae</taxon>
        <taxon>Streptophyta</taxon>
        <taxon>Embryophyta</taxon>
        <taxon>Tracheophyta</taxon>
        <taxon>Spermatophyta</taxon>
        <taxon>Magnoliopsida</taxon>
        <taxon>Liliopsida</taxon>
        <taxon>Poales</taxon>
        <taxon>Poaceae</taxon>
        <taxon>BOP clade</taxon>
        <taxon>Oryzoideae</taxon>
        <taxon>Oryzeae</taxon>
        <taxon>Oryzinae</taxon>
        <taxon>Oryza</taxon>
        <taxon>Oryza sativa</taxon>
    </lineage>
</organism>
<proteinExistence type="predicted"/>
<protein>
    <recommendedName>
        <fullName evidence="2">DUF7788 domain-containing protein</fullName>
    </recommendedName>
</protein>
<feature type="domain" description="DUF7788" evidence="2">
    <location>
        <begin position="186"/>
        <end position="249"/>
    </location>
</feature>
<name>B9FLC7_ORYSJ</name>
<feature type="compositionally biased region" description="Low complexity" evidence="1">
    <location>
        <begin position="45"/>
        <end position="60"/>
    </location>
</feature>